<dbReference type="InParanoid" id="A0A165IE64"/>
<sequence>MDSLEINLHQRILSDLAKNVASTSHTPGADAHKVDASIRVLAERVETRAVPEGEGLQDDMRVPMPASRVHCNIAFGELAPSVPDEHIDRALTVLVELLRDVPYIDFEPSLAWTDWALPDQLVFTTVSSLLRVGSLHPTHVSQALDAVFQFVSKILQQLSTAPPQQIITQTLPSFHGLYRALVSVPFPWSVSHWRWLASLLSPLLSAELVERLNDILIDAIEADYSDDEYTPRFANGDTPDGDGTDSPVRKPSHEPQDPREATYKQTLLTRYVAAGRPLTGYFVACCVAEMQWTTLAEALHTPGQEYFVAKTPVAAEASTLAWGTLLEGKLDVAEGLTEEDKDGLKTTGLEASKWVSEMLAQIKDLEGMEGDAYVREVMAESLKLTALCSVALQELDTSLLTGLKVLLSDNAPVYDALVQEAALACTALLAQNFEEVAASMISHLRRFVVLPLQIFEFEFVADMNAPAPLTAAAKCLAICIQKASGEDLIMSSMYSLLNYISATARDHSSATFEAASLSHIPGSTFPYMRGPDGSGYSTAVGLNNYSQDQKRLVAISIIAVVTHLALEFNQPEVVKLTVSMLLQRLRSAEAAVEASIVYSLVELALRAPSKAFEDIIKALSAINRSSNPEDPAFSNNMVLAAQTRLAQELHKRPDYYEAYLLELLTLFADKGVAIQTTAASGKEHTASQDVISELAALVLPIDALLSQADILKKIDEATDLTRYFRNFWYICVLFRFTDSSPKINEWQRAALLRIAKQTPNLVAEGAADFVSGELEYDVVLRKDYVTTAVNEHRNILAQYLPSRAYDMRAFSPAQVIFLLTMHDVEMLRARAVLPASLPLYFVNEDVNNSALKPCMDAIAEKVIRGFVGELSKQIVEHSLAKSVSSELRALLYESCHRIAKVRELAFKYLDRLITAFPSLMCDQPFCFSLLETLTILRHACEEEFLSEYSPSYDFHSEKCAFTLELTDSYATRNEILALVHKNASHWLSLANARAPIELQVTLQQYLADHHAVALPNNVELGASLALQFASAISPSERKIAPIASPWSNWKPDRAKVFTSHFAAKEHYAGEGAGLRLYGQGGLQSLQKSTPHAASVKEILAMKEQMSKAIEDIGNRTSNFTVQDLRRLLFRCTSVLISVDGYDYDLLHYLVALPFKAFSPPTISSGIDSWTWLVSERGDLEIMLLLEIANAWIGTIKHKQGIFSTLMDYDDPFNHEVQYTPSDRIQIERELASSKRLLTPHALLLRALTSRFQAVRYHHAGLILILLRLVLRSTRAHQHLSTHPLAREARFSLLLFGFEVLKSSRMDTYTELKMREELYGAAFSWFGVRPLWSFGGDRVQIDADIKILQEFSRVIHTDGIRGDHLTTSLSTSHPGFCMPGASSLAEYAVQHKNRNELLRLLVENEIQRLIVWVNPTNDLKREQDQPATMEKSLLEPMWAQAVRTAWKIDPAIAVHMGERFKSPSVHSEIGRLVRAQPKEAVDIPEALPFLLGDQLQTGNRASLKYILLWHSVPPVTAVTYFQPQYKNHPLLLQYAHRVLQQHPVELTFFFVPQVVQALRNDALGYVERFIFETAKISQLFCHQIIWNMKANCYKDEAEGEEDPMKPMLDRMTDMIVAALSGPARKFYDREFEFFSEVTSISGKLKPYIKKSKVEKKAKIDEWMAQIQVDVGVYLPSNPDGQVVDIDKKSGRPLQSHAKAPFMATFKVRKERLETNVDPDSVLGDEAQLIQNKKEYDVWQAAIFKNIFESVGVMLYLYPYRVTATGPGMGVIDVVPNATSRDEMGRAKINDLYAFFIGKYGNPDTIAFQQARLKFIQSMAAYSVACYILQIKDRHNGNIMIDGEGHIVHIDFGFLFDIGPGGVKFEPNSFKLNHEMVVVMGGRQSQGYQLFVNLTVKAFLAIRPHAEQLISTVSLMLGTGLPSFKGEPTIKRLRDRFQLQLNERAAAEYMMGVIKNAHENVRSTFYDGFQKMQNGIPYA</sequence>
<keyword evidence="6" id="KW-0418">Kinase</keyword>
<dbReference type="Gene3D" id="3.30.1010.10">
    <property type="entry name" value="Phosphatidylinositol 3-kinase Catalytic Subunit, Chain A, domain 4"/>
    <property type="match status" value="1"/>
</dbReference>
<dbReference type="STRING" id="1353952.A0A165IE64"/>
<keyword evidence="7" id="KW-0067">ATP-binding</keyword>
<dbReference type="InterPro" id="IPR045495">
    <property type="entry name" value="PI4K_N"/>
</dbReference>
<dbReference type="GO" id="GO:0046854">
    <property type="term" value="P:phosphatidylinositol phosphate biosynthetic process"/>
    <property type="evidence" value="ECO:0007669"/>
    <property type="project" value="InterPro"/>
</dbReference>
<dbReference type="InterPro" id="IPR016024">
    <property type="entry name" value="ARM-type_fold"/>
</dbReference>
<dbReference type="InterPro" id="IPR042236">
    <property type="entry name" value="PI3K_accessory_sf"/>
</dbReference>
<dbReference type="CDD" id="cd05167">
    <property type="entry name" value="PI4Kc_III_alpha"/>
    <property type="match status" value="1"/>
</dbReference>
<evidence type="ECO:0000256" key="3">
    <source>
        <dbReference type="ARBA" id="ARBA00012169"/>
    </source>
</evidence>
<dbReference type="Gene3D" id="1.25.40.70">
    <property type="entry name" value="Phosphatidylinositol 3-kinase, accessory domain (PIK)"/>
    <property type="match status" value="1"/>
</dbReference>
<keyword evidence="5" id="KW-0547">Nucleotide-binding</keyword>
<evidence type="ECO:0000313" key="11">
    <source>
        <dbReference type="EMBL" id="KZT60454.1"/>
    </source>
</evidence>
<dbReference type="EMBL" id="KV423931">
    <property type="protein sequence ID" value="KZT60454.1"/>
    <property type="molecule type" value="Genomic_DNA"/>
</dbReference>
<dbReference type="EC" id="2.7.1.67" evidence="3"/>
<comment type="similarity">
    <text evidence="2">Belongs to the PI3/PI4-kinase family. Type III PI4K subfamily.</text>
</comment>
<evidence type="ECO:0000256" key="2">
    <source>
        <dbReference type="ARBA" id="ARBA00006209"/>
    </source>
</evidence>
<dbReference type="PROSITE" id="PS50290">
    <property type="entry name" value="PI3_4_KINASE_3"/>
    <property type="match status" value="1"/>
</dbReference>
<dbReference type="InterPro" id="IPR018936">
    <property type="entry name" value="PI3/4_kinase_CS"/>
</dbReference>
<dbReference type="SUPFAM" id="SSF56112">
    <property type="entry name" value="Protein kinase-like (PK-like)"/>
    <property type="match status" value="1"/>
</dbReference>
<dbReference type="InterPro" id="IPR036940">
    <property type="entry name" value="PI3/4_kinase_cat_sf"/>
</dbReference>
<dbReference type="InterPro" id="IPR001263">
    <property type="entry name" value="PI3K_accessory_dom"/>
</dbReference>
<dbReference type="GO" id="GO:0005737">
    <property type="term" value="C:cytoplasm"/>
    <property type="evidence" value="ECO:0007669"/>
    <property type="project" value="TreeGrafter"/>
</dbReference>
<dbReference type="PROSITE" id="PS00916">
    <property type="entry name" value="PI3_4_KINASE_2"/>
    <property type="match status" value="1"/>
</dbReference>
<feature type="compositionally biased region" description="Basic and acidic residues" evidence="8">
    <location>
        <begin position="247"/>
        <end position="261"/>
    </location>
</feature>
<keyword evidence="12" id="KW-1185">Reference proteome</keyword>
<feature type="region of interest" description="Disordered" evidence="8">
    <location>
        <begin position="228"/>
        <end position="261"/>
    </location>
</feature>
<organism evidence="11 12">
    <name type="scientific">Calocera cornea HHB12733</name>
    <dbReference type="NCBI Taxonomy" id="1353952"/>
    <lineage>
        <taxon>Eukaryota</taxon>
        <taxon>Fungi</taxon>
        <taxon>Dikarya</taxon>
        <taxon>Basidiomycota</taxon>
        <taxon>Agaricomycotina</taxon>
        <taxon>Dacrymycetes</taxon>
        <taxon>Dacrymycetales</taxon>
        <taxon>Dacrymycetaceae</taxon>
        <taxon>Calocera</taxon>
    </lineage>
</organism>
<evidence type="ECO:0000256" key="4">
    <source>
        <dbReference type="ARBA" id="ARBA00022679"/>
    </source>
</evidence>
<evidence type="ECO:0000256" key="6">
    <source>
        <dbReference type="ARBA" id="ARBA00022777"/>
    </source>
</evidence>
<evidence type="ECO:0000256" key="8">
    <source>
        <dbReference type="SAM" id="MobiDB-lite"/>
    </source>
</evidence>
<evidence type="ECO:0000256" key="7">
    <source>
        <dbReference type="ARBA" id="ARBA00022840"/>
    </source>
</evidence>
<dbReference type="PANTHER" id="PTHR10048:SF15">
    <property type="entry name" value="PHOSPHATIDYLINOSITOL 4-KINASE ALPHA"/>
    <property type="match status" value="1"/>
</dbReference>
<dbReference type="InterPro" id="IPR015433">
    <property type="entry name" value="PI3/4_kinase"/>
</dbReference>
<evidence type="ECO:0000259" key="10">
    <source>
        <dbReference type="PROSITE" id="PS51545"/>
    </source>
</evidence>
<dbReference type="Gene3D" id="1.10.1070.11">
    <property type="entry name" value="Phosphatidylinositol 3-/4-kinase, catalytic domain"/>
    <property type="match status" value="1"/>
</dbReference>
<proteinExistence type="inferred from homology"/>
<dbReference type="InterPro" id="IPR000403">
    <property type="entry name" value="PI3/4_kinase_cat_dom"/>
</dbReference>
<feature type="domain" description="PI3K/PI4K catalytic" evidence="9">
    <location>
        <begin position="1686"/>
        <end position="1960"/>
    </location>
</feature>
<protein>
    <recommendedName>
        <fullName evidence="3">1-phosphatidylinositol 4-kinase</fullName>
        <ecNumber evidence="3">2.7.1.67</ecNumber>
    </recommendedName>
</protein>
<dbReference type="GO" id="GO:0005886">
    <property type="term" value="C:plasma membrane"/>
    <property type="evidence" value="ECO:0007669"/>
    <property type="project" value="TreeGrafter"/>
</dbReference>
<feature type="domain" description="PIK helical" evidence="10">
    <location>
        <begin position="1427"/>
        <end position="1613"/>
    </location>
</feature>
<reference evidence="11 12" key="1">
    <citation type="journal article" date="2016" name="Mol. Biol. Evol.">
        <title>Comparative Genomics of Early-Diverging Mushroom-Forming Fungi Provides Insights into the Origins of Lignocellulose Decay Capabilities.</title>
        <authorList>
            <person name="Nagy L.G."/>
            <person name="Riley R."/>
            <person name="Tritt A."/>
            <person name="Adam C."/>
            <person name="Daum C."/>
            <person name="Floudas D."/>
            <person name="Sun H."/>
            <person name="Yadav J.S."/>
            <person name="Pangilinan J."/>
            <person name="Larsson K.H."/>
            <person name="Matsuura K."/>
            <person name="Barry K."/>
            <person name="Labutti K."/>
            <person name="Kuo R."/>
            <person name="Ohm R.A."/>
            <person name="Bhattacharya S.S."/>
            <person name="Shirouzu T."/>
            <person name="Yoshinaga Y."/>
            <person name="Martin F.M."/>
            <person name="Grigoriev I.V."/>
            <person name="Hibbett D.S."/>
        </authorList>
    </citation>
    <scope>NUCLEOTIDE SEQUENCE [LARGE SCALE GENOMIC DNA]</scope>
    <source>
        <strain evidence="11 12">HHB12733</strain>
    </source>
</reference>
<dbReference type="FunFam" id="1.10.1070.11:FF:000012">
    <property type="entry name" value="Phosphatidylinositol 4-kinase alpha 1"/>
    <property type="match status" value="1"/>
</dbReference>
<dbReference type="Pfam" id="PF00613">
    <property type="entry name" value="PI3Ka"/>
    <property type="match status" value="1"/>
</dbReference>
<dbReference type="PANTHER" id="PTHR10048">
    <property type="entry name" value="PHOSPHATIDYLINOSITOL KINASE"/>
    <property type="match status" value="1"/>
</dbReference>
<dbReference type="SMART" id="SM00145">
    <property type="entry name" value="PI3Ka"/>
    <property type="match status" value="1"/>
</dbReference>
<dbReference type="Pfam" id="PF00454">
    <property type="entry name" value="PI3_PI4_kinase"/>
    <property type="match status" value="1"/>
</dbReference>
<dbReference type="OrthoDB" id="10264149at2759"/>
<dbReference type="Proteomes" id="UP000076842">
    <property type="component" value="Unassembled WGS sequence"/>
</dbReference>
<dbReference type="FunCoup" id="A0A165IE64">
    <property type="interactions" value="224"/>
</dbReference>
<evidence type="ECO:0000256" key="5">
    <source>
        <dbReference type="ARBA" id="ARBA00022741"/>
    </source>
</evidence>
<dbReference type="PROSITE" id="PS51545">
    <property type="entry name" value="PIK_HELICAL"/>
    <property type="match status" value="1"/>
</dbReference>
<gene>
    <name evidence="11" type="ORF">CALCODRAFT_119134</name>
</gene>
<dbReference type="FunFam" id="3.30.1010.10:FF:000014">
    <property type="entry name" value="Phosphatidylinositol 4-kinase STT4"/>
    <property type="match status" value="1"/>
</dbReference>
<evidence type="ECO:0000259" key="9">
    <source>
        <dbReference type="PROSITE" id="PS50290"/>
    </source>
</evidence>
<comment type="catalytic activity">
    <reaction evidence="1">
        <text>a 1,2-diacyl-sn-glycero-3-phospho-(1D-myo-inositol) + ATP = a 1,2-diacyl-sn-glycero-3-phospho-(1D-myo-inositol 4-phosphate) + ADP + H(+)</text>
        <dbReference type="Rhea" id="RHEA:19877"/>
        <dbReference type="ChEBI" id="CHEBI:15378"/>
        <dbReference type="ChEBI" id="CHEBI:30616"/>
        <dbReference type="ChEBI" id="CHEBI:57880"/>
        <dbReference type="ChEBI" id="CHEBI:58178"/>
        <dbReference type="ChEBI" id="CHEBI:456216"/>
        <dbReference type="EC" id="2.7.1.67"/>
    </reaction>
</comment>
<dbReference type="InterPro" id="IPR011009">
    <property type="entry name" value="Kinase-like_dom_sf"/>
</dbReference>
<dbReference type="SUPFAM" id="SSF48371">
    <property type="entry name" value="ARM repeat"/>
    <property type="match status" value="2"/>
</dbReference>
<accession>A0A165IE64</accession>
<dbReference type="GO" id="GO:0005524">
    <property type="term" value="F:ATP binding"/>
    <property type="evidence" value="ECO:0007669"/>
    <property type="project" value="UniProtKB-KW"/>
</dbReference>
<evidence type="ECO:0000256" key="1">
    <source>
        <dbReference type="ARBA" id="ARBA00001686"/>
    </source>
</evidence>
<dbReference type="SMART" id="SM00146">
    <property type="entry name" value="PI3Kc"/>
    <property type="match status" value="1"/>
</dbReference>
<dbReference type="Pfam" id="PF19274">
    <property type="entry name" value="PI4K_N"/>
    <property type="match status" value="2"/>
</dbReference>
<dbReference type="GO" id="GO:0048015">
    <property type="term" value="P:phosphatidylinositol-mediated signaling"/>
    <property type="evidence" value="ECO:0007669"/>
    <property type="project" value="TreeGrafter"/>
</dbReference>
<name>A0A165IE64_9BASI</name>
<dbReference type="GO" id="GO:0004430">
    <property type="term" value="F:1-phosphatidylinositol 4-kinase activity"/>
    <property type="evidence" value="ECO:0007669"/>
    <property type="project" value="UniProtKB-EC"/>
</dbReference>
<dbReference type="FunFam" id="1.25.40.70:FF:000011">
    <property type="entry name" value="Phosphatidylinositol 4-kinase alpha"/>
    <property type="match status" value="1"/>
</dbReference>
<keyword evidence="4" id="KW-0808">Transferase</keyword>
<evidence type="ECO:0000313" key="12">
    <source>
        <dbReference type="Proteomes" id="UP000076842"/>
    </source>
</evidence>